<dbReference type="AlphaFoldDB" id="N0CZM3"/>
<dbReference type="PATRIC" id="fig|1303692.3.peg.5547"/>
<evidence type="ECO:0000313" key="1">
    <source>
        <dbReference type="EMBL" id="AGK80409.1"/>
    </source>
</evidence>
<gene>
    <name evidence="1" type="ORF">SFUL_5521</name>
</gene>
<reference evidence="1 2" key="1">
    <citation type="submission" date="2013-04" db="EMBL/GenBank/DDBJ databases">
        <title>Complete genome sequence of Streptomyces fulvissimus.</title>
        <authorList>
            <person name="Myronovskyi M."/>
            <person name="Tokovenko B."/>
            <person name="Manderscheid N."/>
            <person name="Petzke L."/>
            <person name="Luzhetskyy A."/>
        </authorList>
    </citation>
    <scope>NUCLEOTIDE SEQUENCE [LARGE SCALE GENOMIC DNA]</scope>
    <source>
        <strain evidence="1 2">DSM 40593</strain>
    </source>
</reference>
<protein>
    <submittedName>
        <fullName evidence="1">Uncharacterized protein</fullName>
    </submittedName>
</protein>
<dbReference type="Proteomes" id="UP000013304">
    <property type="component" value="Chromosome"/>
</dbReference>
<dbReference type="RefSeq" id="WP_015611712.1">
    <property type="nucleotide sequence ID" value="NC_021177.1"/>
</dbReference>
<dbReference type="HOGENOM" id="CLU_2883967_0_0_11"/>
<name>N0CZM3_STRMI</name>
<proteinExistence type="predicted"/>
<dbReference type="EMBL" id="CP005080">
    <property type="protein sequence ID" value="AGK80409.1"/>
    <property type="molecule type" value="Genomic_DNA"/>
</dbReference>
<evidence type="ECO:0000313" key="2">
    <source>
        <dbReference type="Proteomes" id="UP000013304"/>
    </source>
</evidence>
<sequence length="63" mass="6527">MAHTPAVSITLPVTISVGGLPCEVGAITFDAGDVAGALRRDLPALLRKSADYYEQTAEEVTAP</sequence>
<accession>N0CZM3</accession>
<organism evidence="1 2">
    <name type="scientific">Streptomyces microflavus DSM 40593</name>
    <dbReference type="NCBI Taxonomy" id="1303692"/>
    <lineage>
        <taxon>Bacteria</taxon>
        <taxon>Bacillati</taxon>
        <taxon>Actinomycetota</taxon>
        <taxon>Actinomycetes</taxon>
        <taxon>Kitasatosporales</taxon>
        <taxon>Streptomycetaceae</taxon>
        <taxon>Streptomyces</taxon>
    </lineage>
</organism>
<dbReference type="KEGG" id="sfi:SFUL_5521"/>